<dbReference type="InterPro" id="IPR036928">
    <property type="entry name" value="AS_sf"/>
</dbReference>
<reference evidence="2 3" key="1">
    <citation type="journal article" date="2014" name="BMC Genomics">
        <title>Architecture and functions of a multipartite genome of the methylotrophic bacterium Paracoccus aminophilus JCM 7686, containing primary and secondary chromids.</title>
        <authorList>
            <person name="Dziewit L."/>
            <person name="Czarnecki J."/>
            <person name="Wibberg D."/>
            <person name="Radlinska M."/>
            <person name="Mrozek P."/>
            <person name="Szymczak M."/>
            <person name="Schluter A."/>
            <person name="Puhler A."/>
            <person name="Bartosik D."/>
        </authorList>
    </citation>
    <scope>NUCLEOTIDE SEQUENCE [LARGE SCALE GENOMIC DNA]</scope>
    <source>
        <strain evidence="2">JCM 7686</strain>
        <plasmid evidence="3">Plasmid pAMI1</plasmid>
    </source>
</reference>
<dbReference type="Pfam" id="PF01425">
    <property type="entry name" value="Amidase"/>
    <property type="match status" value="1"/>
</dbReference>
<accession>S5Y4J0</accession>
<evidence type="ECO:0000313" key="2">
    <source>
        <dbReference type="EMBL" id="AGT10655.1"/>
    </source>
</evidence>
<keyword evidence="2" id="KW-0808">Transferase</keyword>
<protein>
    <submittedName>
        <fullName evidence="2">Aspartyl-tRNA(Asn)/glutamyl-tRNA (Gln) amidotransferase subunit A</fullName>
        <ecNumber evidence="2">6.3.5.7</ecNumber>
    </submittedName>
</protein>
<gene>
    <name evidence="2" type="ORF">JCM7686_pAMI1p069</name>
</gene>
<geneLocation type="plasmid" evidence="2 3">
    <name>pAMI1</name>
</geneLocation>
<keyword evidence="3" id="KW-1185">Reference proteome</keyword>
<name>S5Y4J0_PARAH</name>
<proteinExistence type="predicted"/>
<dbReference type="AlphaFoldDB" id="S5Y4J0"/>
<dbReference type="PANTHER" id="PTHR11895">
    <property type="entry name" value="TRANSAMIDASE"/>
    <property type="match status" value="1"/>
</dbReference>
<dbReference type="InterPro" id="IPR023631">
    <property type="entry name" value="Amidase_dom"/>
</dbReference>
<dbReference type="Proteomes" id="UP000015480">
    <property type="component" value="Plasmid pAMI1"/>
</dbReference>
<dbReference type="RefSeq" id="WP_020952802.1">
    <property type="nucleotide sequence ID" value="NC_022042.1"/>
</dbReference>
<dbReference type="EC" id="6.3.5.7" evidence="2"/>
<keyword evidence="2" id="KW-0436">Ligase</keyword>
<evidence type="ECO:0000259" key="1">
    <source>
        <dbReference type="Pfam" id="PF01425"/>
    </source>
</evidence>
<dbReference type="SUPFAM" id="SSF75304">
    <property type="entry name" value="Amidase signature (AS) enzymes"/>
    <property type="match status" value="1"/>
</dbReference>
<feature type="domain" description="Amidase" evidence="1">
    <location>
        <begin position="25"/>
        <end position="429"/>
    </location>
</feature>
<organism evidence="2 3">
    <name type="scientific">Paracoccus aminophilus JCM 7686</name>
    <dbReference type="NCBI Taxonomy" id="1367847"/>
    <lineage>
        <taxon>Bacteria</taxon>
        <taxon>Pseudomonadati</taxon>
        <taxon>Pseudomonadota</taxon>
        <taxon>Alphaproteobacteria</taxon>
        <taxon>Rhodobacterales</taxon>
        <taxon>Paracoccaceae</taxon>
        <taxon>Paracoccus</taxon>
    </lineage>
</organism>
<dbReference type="HOGENOM" id="CLU_009600_0_3_5"/>
<dbReference type="GO" id="GO:0050567">
    <property type="term" value="F:glutaminyl-tRNA synthase (glutamine-hydrolyzing) activity"/>
    <property type="evidence" value="ECO:0007669"/>
    <property type="project" value="UniProtKB-EC"/>
</dbReference>
<dbReference type="KEGG" id="pami:JCM7686_pAMI1p069"/>
<dbReference type="InterPro" id="IPR020556">
    <property type="entry name" value="Amidase_CS"/>
</dbReference>
<dbReference type="GO" id="GO:0016740">
    <property type="term" value="F:transferase activity"/>
    <property type="evidence" value="ECO:0007669"/>
    <property type="project" value="UniProtKB-KW"/>
</dbReference>
<dbReference type="PROSITE" id="PS00571">
    <property type="entry name" value="AMIDASES"/>
    <property type="match status" value="1"/>
</dbReference>
<dbReference type="PANTHER" id="PTHR11895:SF176">
    <property type="entry name" value="AMIDASE AMID-RELATED"/>
    <property type="match status" value="1"/>
</dbReference>
<dbReference type="EMBL" id="CP006651">
    <property type="protein sequence ID" value="AGT10655.1"/>
    <property type="molecule type" value="Genomic_DNA"/>
</dbReference>
<keyword evidence="2" id="KW-0614">Plasmid</keyword>
<dbReference type="PATRIC" id="fig|1367847.3.peg.3583"/>
<evidence type="ECO:0000313" key="3">
    <source>
        <dbReference type="Proteomes" id="UP000015480"/>
    </source>
</evidence>
<dbReference type="OrthoDB" id="9777859at2"/>
<dbReference type="Gene3D" id="3.90.1300.10">
    <property type="entry name" value="Amidase signature (AS) domain"/>
    <property type="match status" value="1"/>
</dbReference>
<sequence length="448" mass="47217">MDDLPFLSASEARLLMASRALSAVEYVQALLDRIARYNGQLAAFIEVYADEALTEAARVDARRAAGQALPPLAGIPFAIKDLLDVAGKRTTAQSRASSPLPATADAMVVRQLRAAGAILLGKLTLEEWGIGSPLDDLPWPPARNPWDRQRSPGGSSSGSAVALAAGLVPLALGTDSAGSVRGPAALCGVIGMKAGRGRISRAGAVALSRSLDHIGPMARTARDCRLLYQALVPVSPCPDARPLTGLRIALPDEVLVPDLCSADTAMALQETCRVLVTLGARRVAIRPPDFPSFYDDVLTVLHAEAFRHHRKRLAMTPEAFGRRARQDLLRGQGISGTDYAAALAAGRRLSDALTRMFAGCDILVTPVVNGPAAPIHDEAALRRAGRGVMRAVFNLSGNPVLALCAGFSPEGLPLAAQFVGPMGSEPLLLDVAEAFQAATGWHRRHPTL</sequence>
<dbReference type="InterPro" id="IPR000120">
    <property type="entry name" value="Amidase"/>
</dbReference>